<gene>
    <name evidence="2" type="ORF">BOX15_Mlig021362g2</name>
</gene>
<dbReference type="Proteomes" id="UP000215902">
    <property type="component" value="Unassembled WGS sequence"/>
</dbReference>
<proteinExistence type="predicted"/>
<dbReference type="EMBL" id="NIVC01004799">
    <property type="protein sequence ID" value="PAA46559.1"/>
    <property type="molecule type" value="Genomic_DNA"/>
</dbReference>
<name>A0A267DD99_9PLAT</name>
<protein>
    <submittedName>
        <fullName evidence="2">Uncharacterized protein</fullName>
    </submittedName>
</protein>
<reference evidence="2 3" key="1">
    <citation type="submission" date="2017-06" db="EMBL/GenBank/DDBJ databases">
        <title>A platform for efficient transgenesis in Macrostomum lignano, a flatworm model organism for stem cell research.</title>
        <authorList>
            <person name="Berezikov E."/>
        </authorList>
    </citation>
    <scope>NUCLEOTIDE SEQUENCE [LARGE SCALE GENOMIC DNA]</scope>
    <source>
        <strain evidence="2">DV1</strain>
        <tissue evidence="2">Whole organism</tissue>
    </source>
</reference>
<organism evidence="2 3">
    <name type="scientific">Macrostomum lignano</name>
    <dbReference type="NCBI Taxonomy" id="282301"/>
    <lineage>
        <taxon>Eukaryota</taxon>
        <taxon>Metazoa</taxon>
        <taxon>Spiralia</taxon>
        <taxon>Lophotrochozoa</taxon>
        <taxon>Platyhelminthes</taxon>
        <taxon>Rhabditophora</taxon>
        <taxon>Macrostomorpha</taxon>
        <taxon>Macrostomida</taxon>
        <taxon>Macrostomidae</taxon>
        <taxon>Macrostomum</taxon>
    </lineage>
</organism>
<feature type="signal peptide" evidence="1">
    <location>
        <begin position="1"/>
        <end position="44"/>
    </location>
</feature>
<accession>A0A267DD99</accession>
<comment type="caution">
    <text evidence="2">The sequence shown here is derived from an EMBL/GenBank/DDBJ whole genome shotgun (WGS) entry which is preliminary data.</text>
</comment>
<sequence length="236" mass="25360">MLREGIIFNKLSLIEEFVTASMFSWPLVAQLLMLLLLSSGPVGGAADGDASNRLGPPTHSEVADAIAELRDQRTAGPAATAAAAALSRAMLLLKRMELHGGWDGELAKLTFDWATASRTLSTVDTIGLPGESVEFQLKDQPEGTVYVCLNASRDAGAAMSEVRPLRSGGRVQVRLVPYKSPLTGKPWQQLELTVQQLTCWDTGRRYTCCALQPPTAAGDVIQCRVFGVQSPLCPLH</sequence>
<keyword evidence="1" id="KW-0732">Signal</keyword>
<keyword evidence="3" id="KW-1185">Reference proteome</keyword>
<evidence type="ECO:0000256" key="1">
    <source>
        <dbReference type="SAM" id="SignalP"/>
    </source>
</evidence>
<feature type="chain" id="PRO_5012356851" evidence="1">
    <location>
        <begin position="45"/>
        <end position="236"/>
    </location>
</feature>
<evidence type="ECO:0000313" key="3">
    <source>
        <dbReference type="Proteomes" id="UP000215902"/>
    </source>
</evidence>
<dbReference type="AlphaFoldDB" id="A0A267DD99"/>
<evidence type="ECO:0000313" key="2">
    <source>
        <dbReference type="EMBL" id="PAA46559.1"/>
    </source>
</evidence>